<name>A0A090KXD0_STRRB</name>
<dbReference type="CTD" id="36374520"/>
<dbReference type="GeneID" id="36374520"/>
<proteinExistence type="inferred from homology"/>
<feature type="transmembrane region" description="Helical" evidence="2">
    <location>
        <begin position="71"/>
        <end position="90"/>
    </location>
</feature>
<evidence type="ECO:0000313" key="3">
    <source>
        <dbReference type="EMBL" id="CEF62155.1"/>
    </source>
</evidence>
<reference evidence="4" key="1">
    <citation type="submission" date="2014-09" db="EMBL/GenBank/DDBJ databases">
        <authorList>
            <person name="Martin A.A."/>
        </authorList>
    </citation>
    <scope>NUCLEOTIDE SEQUENCE</scope>
    <source>
        <strain evidence="4">ED321</strain>
    </source>
</reference>
<feature type="transmembrane region" description="Helical" evidence="2">
    <location>
        <begin position="41"/>
        <end position="59"/>
    </location>
</feature>
<evidence type="ECO:0000313" key="5">
    <source>
        <dbReference type="WBParaSite" id="SRAE_1000042900.1"/>
    </source>
</evidence>
<keyword evidence="2" id="KW-1133">Transmembrane helix</keyword>
<keyword evidence="2" id="KW-0812">Transmembrane</keyword>
<gene>
    <name evidence="3 5 6" type="ORF">SRAE_1000042900</name>
</gene>
<evidence type="ECO:0000256" key="2">
    <source>
        <dbReference type="SAM" id="Phobius"/>
    </source>
</evidence>
<dbReference type="EMBL" id="LN609528">
    <property type="protein sequence ID" value="CEF62155.1"/>
    <property type="molecule type" value="Genomic_DNA"/>
</dbReference>
<protein>
    <submittedName>
        <fullName evidence="3 5">7TM GPCR, serpentine receptor class e (Sre) family-containing protein</fullName>
    </submittedName>
</protein>
<dbReference type="Pfam" id="PF03125">
    <property type="entry name" value="Sre"/>
    <property type="match status" value="1"/>
</dbReference>
<keyword evidence="2" id="KW-0472">Membrane</keyword>
<dbReference type="InterPro" id="IPR004151">
    <property type="entry name" value="7TM_GPCR_serpentine_rcpt_Sre"/>
</dbReference>
<feature type="transmembrane region" description="Helical" evidence="2">
    <location>
        <begin position="192"/>
        <end position="211"/>
    </location>
</feature>
<dbReference type="GO" id="GO:0016020">
    <property type="term" value="C:membrane"/>
    <property type="evidence" value="ECO:0007669"/>
    <property type="project" value="InterPro"/>
</dbReference>
<accession>A0A090KXD0</accession>
<dbReference type="GO" id="GO:0007606">
    <property type="term" value="P:sensory perception of chemical stimulus"/>
    <property type="evidence" value="ECO:0007669"/>
    <property type="project" value="InterPro"/>
</dbReference>
<dbReference type="WormBase" id="SRAE_1000042900">
    <property type="protein sequence ID" value="SRP07648"/>
    <property type="gene ID" value="WBGene00257025"/>
</dbReference>
<organism evidence="3">
    <name type="scientific">Strongyloides ratti</name>
    <name type="common">Parasitic roundworm</name>
    <dbReference type="NCBI Taxonomy" id="34506"/>
    <lineage>
        <taxon>Eukaryota</taxon>
        <taxon>Metazoa</taxon>
        <taxon>Ecdysozoa</taxon>
        <taxon>Nematoda</taxon>
        <taxon>Chromadorea</taxon>
        <taxon>Rhabditida</taxon>
        <taxon>Tylenchina</taxon>
        <taxon>Panagrolaimomorpha</taxon>
        <taxon>Strongyloidoidea</taxon>
        <taxon>Strongyloididae</taxon>
        <taxon>Strongyloides</taxon>
    </lineage>
</organism>
<evidence type="ECO:0000313" key="6">
    <source>
        <dbReference type="WormBase" id="SRAE_1000042900"/>
    </source>
</evidence>
<dbReference type="RefSeq" id="XP_024501357.1">
    <property type="nucleotide sequence ID" value="XM_024647261.1"/>
</dbReference>
<evidence type="ECO:0000313" key="4">
    <source>
        <dbReference type="Proteomes" id="UP000035682"/>
    </source>
</evidence>
<comment type="similarity">
    <text evidence="1">Belongs to the nematode receptor-like protein sre family.</text>
</comment>
<sequence length="265" mass="31112">MFAATYYILLIIYNFSILIYPNDINIKILKLTNFYIVYGGLYYFQFFLIIERIIAILYISSYEKISSKPPYLAVALLISAFFITALHNFFLNDKKLSSIVIGSEILILTIGAFFVYYYLQKRQIKRNQDNPNIFITTNLSAKYQYFENQKTYSLSKALLLVIVTFNSIRLVIGHLLHSLFPNLSLNEFESPPFFLLSLLKTSSIFFVFVYNEPIIKLQIMKLLCIKIKNTSENVKNNKTLFVKANIINSKDNKEIYFNEFQKQWK</sequence>
<keyword evidence="4" id="KW-1185">Reference proteome</keyword>
<keyword evidence="3" id="KW-0675">Receptor</keyword>
<feature type="transmembrane region" description="Helical" evidence="2">
    <location>
        <begin position="5"/>
        <end position="21"/>
    </location>
</feature>
<feature type="transmembrane region" description="Helical" evidence="2">
    <location>
        <begin position="96"/>
        <end position="119"/>
    </location>
</feature>
<dbReference type="Proteomes" id="UP000035682">
    <property type="component" value="Unplaced"/>
</dbReference>
<evidence type="ECO:0000256" key="1">
    <source>
        <dbReference type="ARBA" id="ARBA00006803"/>
    </source>
</evidence>
<feature type="transmembrane region" description="Helical" evidence="2">
    <location>
        <begin position="157"/>
        <end position="180"/>
    </location>
</feature>
<reference evidence="3" key="2">
    <citation type="submission" date="2014-09" db="EMBL/GenBank/DDBJ databases">
        <authorList>
            <person name="Aslett A.Martin."/>
        </authorList>
    </citation>
    <scope>NUCLEOTIDE SEQUENCE</scope>
    <source>
        <strain evidence="3">ED321 Heterogonic</strain>
    </source>
</reference>
<reference evidence="5" key="3">
    <citation type="submission" date="2020-12" db="UniProtKB">
        <authorList>
            <consortium name="WormBaseParasite"/>
        </authorList>
    </citation>
    <scope>IDENTIFICATION</scope>
</reference>
<dbReference type="WBParaSite" id="SRAE_1000042900.1">
    <property type="protein sequence ID" value="SRAE_1000042900.1"/>
    <property type="gene ID" value="WBGene00257025"/>
</dbReference>
<dbReference type="AlphaFoldDB" id="A0A090KXD0"/>